<keyword evidence="1" id="KW-0547">Nucleotide-binding</keyword>
<comment type="caution">
    <text evidence="4">The sequence shown here is derived from an EMBL/GenBank/DDBJ whole genome shotgun (WGS) entry which is preliminary data.</text>
</comment>
<dbReference type="Gene3D" id="3.40.50.300">
    <property type="entry name" value="P-loop containing nucleotide triphosphate hydrolases"/>
    <property type="match status" value="1"/>
</dbReference>
<dbReference type="EMBL" id="NOXS01000035">
    <property type="protein sequence ID" value="OYQ16757.1"/>
    <property type="molecule type" value="Genomic_DNA"/>
</dbReference>
<dbReference type="GO" id="GO:0005524">
    <property type="term" value="F:ATP binding"/>
    <property type="evidence" value="ECO:0007669"/>
    <property type="project" value="UniProtKB-KW"/>
</dbReference>
<dbReference type="GO" id="GO:0016887">
    <property type="term" value="F:ATP hydrolysis activity"/>
    <property type="evidence" value="ECO:0007669"/>
    <property type="project" value="InterPro"/>
</dbReference>
<dbReference type="InterPro" id="IPR003593">
    <property type="entry name" value="AAA+_ATPase"/>
</dbReference>
<dbReference type="RefSeq" id="WP_094410395.1">
    <property type="nucleotide sequence ID" value="NZ_BMJZ01000003.1"/>
</dbReference>
<evidence type="ECO:0000313" key="5">
    <source>
        <dbReference type="Proteomes" id="UP000216361"/>
    </source>
</evidence>
<keyword evidence="5" id="KW-1185">Reference proteome</keyword>
<reference evidence="4 5" key="1">
    <citation type="submission" date="2017-07" db="EMBL/GenBank/DDBJ databases">
        <title>Elstera cyanobacteriorum sp. nov., a novel bacterium isolated from cyanobacterial aggregates in a eutrophic lake.</title>
        <authorList>
            <person name="Cai H."/>
        </authorList>
    </citation>
    <scope>NUCLEOTIDE SEQUENCE [LARGE SCALE GENOMIC DNA]</scope>
    <source>
        <strain evidence="4 5">TH019</strain>
    </source>
</reference>
<dbReference type="InterPro" id="IPR017871">
    <property type="entry name" value="ABC_transporter-like_CS"/>
</dbReference>
<gene>
    <name evidence="4" type="primary">modC</name>
    <name evidence="4" type="ORF">CHR90_17400</name>
</gene>
<dbReference type="PROSITE" id="PS00211">
    <property type="entry name" value="ABC_TRANSPORTER_1"/>
    <property type="match status" value="1"/>
</dbReference>
<proteinExistence type="predicted"/>
<dbReference type="NCBIfam" id="TIGR02142">
    <property type="entry name" value="modC_ABC"/>
    <property type="match status" value="1"/>
</dbReference>
<dbReference type="GO" id="GO:0015098">
    <property type="term" value="F:molybdate ion transmembrane transporter activity"/>
    <property type="evidence" value="ECO:0007669"/>
    <property type="project" value="InterPro"/>
</dbReference>
<dbReference type="GO" id="GO:0140359">
    <property type="term" value="F:ABC-type transporter activity"/>
    <property type="evidence" value="ECO:0007669"/>
    <property type="project" value="InterPro"/>
</dbReference>
<dbReference type="SUPFAM" id="SSF52540">
    <property type="entry name" value="P-loop containing nucleoside triphosphate hydrolases"/>
    <property type="match status" value="1"/>
</dbReference>
<dbReference type="Proteomes" id="UP000216361">
    <property type="component" value="Unassembled WGS sequence"/>
</dbReference>
<feature type="domain" description="ABC transporter" evidence="3">
    <location>
        <begin position="1"/>
        <end position="211"/>
    </location>
</feature>
<name>A0A255XIH5_9PROT</name>
<dbReference type="InterPro" id="IPR050334">
    <property type="entry name" value="Molybdenum_import_ModC"/>
</dbReference>
<organism evidence="4 5">
    <name type="scientific">Elstera cyanobacteriorum</name>
    <dbReference type="NCBI Taxonomy" id="2022747"/>
    <lineage>
        <taxon>Bacteria</taxon>
        <taxon>Pseudomonadati</taxon>
        <taxon>Pseudomonadota</taxon>
        <taxon>Alphaproteobacteria</taxon>
        <taxon>Rhodospirillales</taxon>
        <taxon>Rhodospirillaceae</taxon>
        <taxon>Elstera</taxon>
    </lineage>
</organism>
<dbReference type="Pfam" id="PF00005">
    <property type="entry name" value="ABC_tran"/>
    <property type="match status" value="1"/>
</dbReference>
<evidence type="ECO:0000313" key="4">
    <source>
        <dbReference type="EMBL" id="OYQ16757.1"/>
    </source>
</evidence>
<dbReference type="PROSITE" id="PS50893">
    <property type="entry name" value="ABC_TRANSPORTER_2"/>
    <property type="match status" value="1"/>
</dbReference>
<accession>A0A255XIH5</accession>
<protein>
    <submittedName>
        <fullName evidence="4">Molybdenum ABC transporter ATP-binding protein</fullName>
    </submittedName>
</protein>
<evidence type="ECO:0000256" key="2">
    <source>
        <dbReference type="ARBA" id="ARBA00022840"/>
    </source>
</evidence>
<sequence length="212" mass="23075">MLSLDIRHRQGSFDLSFAAEIGPGLTALGGPSGAGKTTVLKIVAGLIRPQIGRVAFGETVFADAARGLWLPPHQRRCGVVFQEARLFPHLTVRQNLVYGQWFNRRFGPGVALPDIVDLLGIAPLLDRPPANLSGGEAQRVALGRALLSNPRLLLMDEPLSALDTARKDEILPYLERVRDSAGVPILYVSHAQSEIDRLANRVLRLEAGRLLP</sequence>
<dbReference type="OrthoDB" id="9802264at2"/>
<dbReference type="InterPro" id="IPR011868">
    <property type="entry name" value="ModC_ABC_ATP-bd"/>
</dbReference>
<dbReference type="SMART" id="SM00382">
    <property type="entry name" value="AAA"/>
    <property type="match status" value="1"/>
</dbReference>
<dbReference type="GO" id="GO:0016020">
    <property type="term" value="C:membrane"/>
    <property type="evidence" value="ECO:0007669"/>
    <property type="project" value="InterPro"/>
</dbReference>
<dbReference type="InterPro" id="IPR027417">
    <property type="entry name" value="P-loop_NTPase"/>
</dbReference>
<evidence type="ECO:0000259" key="3">
    <source>
        <dbReference type="PROSITE" id="PS50893"/>
    </source>
</evidence>
<dbReference type="AlphaFoldDB" id="A0A255XIH5"/>
<dbReference type="PANTHER" id="PTHR43514:SF4">
    <property type="entry name" value="ABC TRANSPORTER I FAMILY MEMBER 10"/>
    <property type="match status" value="1"/>
</dbReference>
<dbReference type="InterPro" id="IPR003439">
    <property type="entry name" value="ABC_transporter-like_ATP-bd"/>
</dbReference>
<keyword evidence="2 4" id="KW-0067">ATP-binding</keyword>
<evidence type="ECO:0000256" key="1">
    <source>
        <dbReference type="ARBA" id="ARBA00022741"/>
    </source>
</evidence>
<dbReference type="PANTHER" id="PTHR43514">
    <property type="entry name" value="ABC TRANSPORTER I FAMILY MEMBER 10"/>
    <property type="match status" value="1"/>
</dbReference>